<evidence type="ECO:0000256" key="4">
    <source>
        <dbReference type="ARBA" id="ARBA00023136"/>
    </source>
</evidence>
<accession>A0A4Y9ABH1</accession>
<evidence type="ECO:0000259" key="6">
    <source>
        <dbReference type="PROSITE" id="PS50262"/>
    </source>
</evidence>
<evidence type="ECO:0000256" key="3">
    <source>
        <dbReference type="ARBA" id="ARBA00022989"/>
    </source>
</evidence>
<organism evidence="7 8">
    <name type="scientific">Lentibacillus salicampi</name>
    <dbReference type="NCBI Taxonomy" id="175306"/>
    <lineage>
        <taxon>Bacteria</taxon>
        <taxon>Bacillati</taxon>
        <taxon>Bacillota</taxon>
        <taxon>Bacilli</taxon>
        <taxon>Bacillales</taxon>
        <taxon>Bacillaceae</taxon>
        <taxon>Lentibacillus</taxon>
    </lineage>
</organism>
<evidence type="ECO:0000313" key="8">
    <source>
        <dbReference type="Proteomes" id="UP000298484"/>
    </source>
</evidence>
<keyword evidence="2 5" id="KW-0812">Transmembrane</keyword>
<evidence type="ECO:0000256" key="5">
    <source>
        <dbReference type="SAM" id="Phobius"/>
    </source>
</evidence>
<dbReference type="PROSITE" id="PS50262">
    <property type="entry name" value="G_PROTEIN_RECEP_F1_2"/>
    <property type="match status" value="1"/>
</dbReference>
<comment type="subcellular location">
    <subcellularLocation>
        <location evidence="1">Membrane</location>
    </subcellularLocation>
</comment>
<evidence type="ECO:0000313" key="7">
    <source>
        <dbReference type="EMBL" id="TFJ93136.1"/>
    </source>
</evidence>
<comment type="caution">
    <text evidence="7">The sequence shown here is derived from an EMBL/GenBank/DDBJ whole genome shotgun (WGS) entry which is preliminary data.</text>
</comment>
<feature type="transmembrane region" description="Helical" evidence="5">
    <location>
        <begin position="116"/>
        <end position="135"/>
    </location>
</feature>
<feature type="transmembrane region" description="Helical" evidence="5">
    <location>
        <begin position="6"/>
        <end position="23"/>
    </location>
</feature>
<feature type="transmembrane region" description="Helical" evidence="5">
    <location>
        <begin position="141"/>
        <end position="157"/>
    </location>
</feature>
<dbReference type="EMBL" id="SRHY01000010">
    <property type="protein sequence ID" value="TFJ93136.1"/>
    <property type="molecule type" value="Genomic_DNA"/>
</dbReference>
<reference evidence="7 8" key="1">
    <citation type="submission" date="2019-03" db="EMBL/GenBank/DDBJ databases">
        <title>Genome sequence of Lentibacillus salicampi ATCC BAA-719.</title>
        <authorList>
            <person name="Maclea K.S."/>
            <person name="Simoes Junior M."/>
        </authorList>
    </citation>
    <scope>NUCLEOTIDE SEQUENCE [LARGE SCALE GENOMIC DNA]</scope>
    <source>
        <strain evidence="7 8">ATCC BAA-719</strain>
    </source>
</reference>
<dbReference type="RefSeq" id="WP_135109807.1">
    <property type="nucleotide sequence ID" value="NZ_SRHY01000010.1"/>
</dbReference>
<dbReference type="OrthoDB" id="2450835at2"/>
<name>A0A4Y9ABH1_9BACI</name>
<protein>
    <recommendedName>
        <fullName evidence="6">G-protein coupled receptors family 1 profile domain-containing protein</fullName>
    </recommendedName>
</protein>
<keyword evidence="4 5" id="KW-0472">Membrane</keyword>
<dbReference type="AlphaFoldDB" id="A0A4Y9ABH1"/>
<feature type="transmembrane region" description="Helical" evidence="5">
    <location>
        <begin position="82"/>
        <end position="104"/>
    </location>
</feature>
<evidence type="ECO:0000256" key="2">
    <source>
        <dbReference type="ARBA" id="ARBA00022692"/>
    </source>
</evidence>
<dbReference type="InterPro" id="IPR017452">
    <property type="entry name" value="GPCR_Rhodpsn_7TM"/>
</dbReference>
<dbReference type="Proteomes" id="UP000298484">
    <property type="component" value="Unassembled WGS sequence"/>
</dbReference>
<dbReference type="GO" id="GO:0016020">
    <property type="term" value="C:membrane"/>
    <property type="evidence" value="ECO:0007669"/>
    <property type="project" value="UniProtKB-SubCell"/>
</dbReference>
<sequence>MTIFIPAIILFVILFLFLSIWIYKGTKKEREETKANLFHVIGTAFILAMAPTVAITLVLLALFGSTNVANTVFSLNISTSQLIFLTISLFLYLYTIDSFICVLVEHIMGNNIFNHIALLLIRILAFYGIGLIFGLSQTSNFLIAIVVACIVFFIEYLQENNKAENKSSR</sequence>
<feature type="domain" description="G-protein coupled receptors family 1 profile" evidence="6">
    <location>
        <begin position="1"/>
        <end position="94"/>
    </location>
</feature>
<proteinExistence type="predicted"/>
<feature type="transmembrane region" description="Helical" evidence="5">
    <location>
        <begin position="35"/>
        <end position="62"/>
    </location>
</feature>
<gene>
    <name evidence="7" type="ORF">E4U82_08695</name>
</gene>
<evidence type="ECO:0000256" key="1">
    <source>
        <dbReference type="ARBA" id="ARBA00004370"/>
    </source>
</evidence>
<keyword evidence="3 5" id="KW-1133">Transmembrane helix</keyword>
<keyword evidence="8" id="KW-1185">Reference proteome</keyword>